<evidence type="ECO:0000313" key="4">
    <source>
        <dbReference type="Proteomes" id="UP000186551"/>
    </source>
</evidence>
<dbReference type="PANTHER" id="PTHR30195">
    <property type="entry name" value="TYPE I SITE-SPECIFIC DEOXYRIBONUCLEASE PROTEIN SUBUNIT M AND R"/>
    <property type="match status" value="1"/>
</dbReference>
<dbReference type="RefSeq" id="WP_073852547.1">
    <property type="nucleotide sequence ID" value="NZ_LVWA01000005.1"/>
</dbReference>
<dbReference type="PANTHER" id="PTHR30195:SF15">
    <property type="entry name" value="TYPE I RESTRICTION ENZYME HINDI ENDONUCLEASE SUBUNIT"/>
    <property type="match status" value="1"/>
</dbReference>
<dbReference type="InterPro" id="IPR051268">
    <property type="entry name" value="Type-I_R_enzyme_R_subunit"/>
</dbReference>
<dbReference type="Proteomes" id="UP000186551">
    <property type="component" value="Unassembled WGS sequence"/>
</dbReference>
<dbReference type="InterPro" id="IPR021810">
    <property type="entry name" value="T1RH-like_C"/>
</dbReference>
<keyword evidence="1" id="KW-0680">Restriction system</keyword>
<evidence type="ECO:0000256" key="1">
    <source>
        <dbReference type="ARBA" id="ARBA00022747"/>
    </source>
</evidence>
<protein>
    <recommendedName>
        <fullName evidence="2">Type I restriction enzyme HindI endonuclease subunit-like C-terminal domain-containing protein</fullName>
    </recommendedName>
</protein>
<organism evidence="3 4">
    <name type="scientific">Pontibacter flavimaris</name>
    <dbReference type="NCBI Taxonomy" id="1797110"/>
    <lineage>
        <taxon>Bacteria</taxon>
        <taxon>Pseudomonadati</taxon>
        <taxon>Bacteroidota</taxon>
        <taxon>Cytophagia</taxon>
        <taxon>Cytophagales</taxon>
        <taxon>Hymenobacteraceae</taxon>
        <taxon>Pontibacter</taxon>
    </lineage>
</organism>
<feature type="domain" description="Type I restriction enzyme HindI endonuclease subunit-like C-terminal" evidence="2">
    <location>
        <begin position="12"/>
        <end position="295"/>
    </location>
</feature>
<dbReference type="OrthoDB" id="9758243at2"/>
<proteinExistence type="predicted"/>
<dbReference type="Pfam" id="PF11867">
    <property type="entry name" value="T1RH-like_C"/>
    <property type="match status" value="1"/>
</dbReference>
<dbReference type="AlphaFoldDB" id="A0A1Q5PDZ6"/>
<evidence type="ECO:0000313" key="3">
    <source>
        <dbReference type="EMBL" id="OKL40444.1"/>
    </source>
</evidence>
<accession>A0A1Q5PDZ6</accession>
<dbReference type="EMBL" id="LVWA01000005">
    <property type="protein sequence ID" value="OKL40444.1"/>
    <property type="molecule type" value="Genomic_DNA"/>
</dbReference>
<name>A0A1Q5PDZ6_9BACT</name>
<dbReference type="STRING" id="1797110.A3841_19255"/>
<dbReference type="GO" id="GO:0009307">
    <property type="term" value="P:DNA restriction-modification system"/>
    <property type="evidence" value="ECO:0007669"/>
    <property type="project" value="UniProtKB-KW"/>
</dbReference>
<gene>
    <name evidence="3" type="ORF">A3841_19255</name>
</gene>
<keyword evidence="4" id="KW-1185">Reference proteome</keyword>
<reference evidence="3 4" key="1">
    <citation type="submission" date="2016-03" db="EMBL/GenBank/DDBJ databases">
        <title>Genome sequence of Pontibacter sp. nov., of the family cytophagaceae, isolated from marine sediment of the Yellow Sea, China.</title>
        <authorList>
            <person name="Zhang G."/>
            <person name="Zhang R."/>
        </authorList>
    </citation>
    <scope>NUCLEOTIDE SEQUENCE [LARGE SCALE GENOMIC DNA]</scope>
    <source>
        <strain evidence="3 4">S10-8</strain>
    </source>
</reference>
<comment type="caution">
    <text evidence="3">The sequence shown here is derived from an EMBL/GenBank/DDBJ whole genome shotgun (WGS) entry which is preliminary data.</text>
</comment>
<evidence type="ECO:0000259" key="2">
    <source>
        <dbReference type="Pfam" id="PF11867"/>
    </source>
</evidence>
<sequence>MHAAIPYFPAVPKTEKFKLVQHAVNHLVADDEGCNSFLLNEKKMSSLAPIIKSHESINLLAADIIYLQHVGAALRKAKNPERNVKKAATQVKDLIHRSIQSEDVVDVFQMAGIARFDISIINDDFLATAKAQKTGNELKLELLRQIMNDEIKVRSAKNLVKYRKLKEEVEKIIADYHNHFFDSLVAMEKLREVAKQMQEEDERRNQLGLTEEEEAFYEILAKHPNAVQDFDLIKELVQKILAQVKKSASQPGWYKKDDTKAQLQLAVKSVLRFKVKAELQEILDEIMEQAEARYKQWGVSVA</sequence>